<evidence type="ECO:0000313" key="14">
    <source>
        <dbReference type="Proteomes" id="UP001057291"/>
    </source>
</evidence>
<keyword evidence="4 10" id="KW-0547">Nucleotide-binding</keyword>
<feature type="binding site" evidence="10">
    <location>
        <begin position="358"/>
        <end position="359"/>
    </location>
    <ligand>
        <name>ATP</name>
        <dbReference type="ChEBI" id="CHEBI:30616"/>
    </ligand>
</feature>
<dbReference type="InterPro" id="IPR017932">
    <property type="entry name" value="GATase_2_dom"/>
</dbReference>
<gene>
    <name evidence="13" type="primary">asnB</name>
    <name evidence="13" type="ORF">DNHGIG_01300</name>
</gene>
<keyword evidence="9" id="KW-0028">Amino-acid biosynthesis</keyword>
<evidence type="ECO:0000256" key="9">
    <source>
        <dbReference type="PIRSR" id="PIRSR001589-1"/>
    </source>
</evidence>
<dbReference type="GO" id="GO:0006529">
    <property type="term" value="P:asparagine biosynthetic process"/>
    <property type="evidence" value="ECO:0007669"/>
    <property type="project" value="UniProtKB-KW"/>
</dbReference>
<feature type="domain" description="Glutamine amidotransferase type-2" evidence="12">
    <location>
        <begin position="2"/>
        <end position="212"/>
    </location>
</feature>
<dbReference type="PIRSF" id="PIRSF001589">
    <property type="entry name" value="Asn_synthetase_glu-h"/>
    <property type="match status" value="1"/>
</dbReference>
<dbReference type="Pfam" id="PF13537">
    <property type="entry name" value="GATase_7"/>
    <property type="match status" value="1"/>
</dbReference>
<protein>
    <recommendedName>
        <fullName evidence="3">asparagine synthase (glutamine-hydrolyzing)</fullName>
        <ecNumber evidence="3">6.3.5.4</ecNumber>
    </recommendedName>
</protein>
<dbReference type="Gene3D" id="3.60.20.10">
    <property type="entry name" value="Glutamine Phosphoribosylpyrophosphate, subunit 1, domain 1"/>
    <property type="match status" value="1"/>
</dbReference>
<dbReference type="Gene3D" id="3.40.50.620">
    <property type="entry name" value="HUPs"/>
    <property type="match status" value="1"/>
</dbReference>
<evidence type="ECO:0000256" key="7">
    <source>
        <dbReference type="ARBA" id="ARBA00022962"/>
    </source>
</evidence>
<dbReference type="InterPro" id="IPR051786">
    <property type="entry name" value="ASN_synthetase/amidase"/>
</dbReference>
<evidence type="ECO:0000256" key="2">
    <source>
        <dbReference type="ARBA" id="ARBA00005752"/>
    </source>
</evidence>
<evidence type="ECO:0000256" key="5">
    <source>
        <dbReference type="ARBA" id="ARBA00022840"/>
    </source>
</evidence>
<accession>A0AAV4L9Z7</accession>
<evidence type="ECO:0000256" key="6">
    <source>
        <dbReference type="ARBA" id="ARBA00022888"/>
    </source>
</evidence>
<dbReference type="InterPro" id="IPR033738">
    <property type="entry name" value="AsnB_N"/>
</dbReference>
<feature type="binding site" evidence="10">
    <location>
        <position position="284"/>
    </location>
    <ligand>
        <name>ATP</name>
        <dbReference type="ChEBI" id="CHEBI:30616"/>
    </ligand>
</feature>
<evidence type="ECO:0000256" key="4">
    <source>
        <dbReference type="ARBA" id="ARBA00022741"/>
    </source>
</evidence>
<dbReference type="EC" id="6.3.5.4" evidence="3"/>
<evidence type="ECO:0000256" key="1">
    <source>
        <dbReference type="ARBA" id="ARBA00005187"/>
    </source>
</evidence>
<evidence type="ECO:0000259" key="12">
    <source>
        <dbReference type="PROSITE" id="PS51278"/>
    </source>
</evidence>
<name>A0AAV4L9Z7_9BACL</name>
<keyword evidence="6 9" id="KW-0061">Asparagine biosynthesis</keyword>
<evidence type="ECO:0000256" key="10">
    <source>
        <dbReference type="PIRSR" id="PIRSR001589-2"/>
    </source>
</evidence>
<comment type="pathway">
    <text evidence="1">Amino-acid biosynthesis; L-asparagine biosynthesis; L-asparagine from L-aspartate (L-Gln route): step 1/1.</text>
</comment>
<comment type="catalytic activity">
    <reaction evidence="8">
        <text>L-aspartate + L-glutamine + ATP + H2O = L-asparagine + L-glutamate + AMP + diphosphate + H(+)</text>
        <dbReference type="Rhea" id="RHEA:12228"/>
        <dbReference type="ChEBI" id="CHEBI:15377"/>
        <dbReference type="ChEBI" id="CHEBI:15378"/>
        <dbReference type="ChEBI" id="CHEBI:29985"/>
        <dbReference type="ChEBI" id="CHEBI:29991"/>
        <dbReference type="ChEBI" id="CHEBI:30616"/>
        <dbReference type="ChEBI" id="CHEBI:33019"/>
        <dbReference type="ChEBI" id="CHEBI:58048"/>
        <dbReference type="ChEBI" id="CHEBI:58359"/>
        <dbReference type="ChEBI" id="CHEBI:456215"/>
        <dbReference type="EC" id="6.3.5.4"/>
    </reaction>
</comment>
<feature type="binding site" evidence="10">
    <location>
        <position position="99"/>
    </location>
    <ligand>
        <name>L-glutamine</name>
        <dbReference type="ChEBI" id="CHEBI:58359"/>
    </ligand>
</feature>
<dbReference type="EMBL" id="BOQE01000001">
    <property type="protein sequence ID" value="GIM44581.1"/>
    <property type="molecule type" value="Genomic_DNA"/>
</dbReference>
<feature type="site" description="Important for beta-aspartyl-AMP intermediate formation" evidence="11">
    <location>
        <position position="360"/>
    </location>
</feature>
<dbReference type="GO" id="GO:0005524">
    <property type="term" value="F:ATP binding"/>
    <property type="evidence" value="ECO:0007669"/>
    <property type="project" value="UniProtKB-KW"/>
</dbReference>
<dbReference type="GO" id="GO:0004066">
    <property type="term" value="F:asparagine synthase (glutamine-hydrolyzing) activity"/>
    <property type="evidence" value="ECO:0007669"/>
    <property type="project" value="UniProtKB-EC"/>
</dbReference>
<dbReference type="PANTHER" id="PTHR43284">
    <property type="entry name" value="ASPARAGINE SYNTHETASE (GLUTAMINE-HYDROLYZING)"/>
    <property type="match status" value="1"/>
</dbReference>
<keyword evidence="14" id="KW-1185">Reference proteome</keyword>
<dbReference type="AlphaFoldDB" id="A0AAV4L9Z7"/>
<dbReference type="InterPro" id="IPR001962">
    <property type="entry name" value="Asn_synthase"/>
</dbReference>
<organism evidence="13 14">
    <name type="scientific">Collibacillus ludicampi</name>
    <dbReference type="NCBI Taxonomy" id="2771369"/>
    <lineage>
        <taxon>Bacteria</taxon>
        <taxon>Bacillati</taxon>
        <taxon>Bacillota</taxon>
        <taxon>Bacilli</taxon>
        <taxon>Bacillales</taxon>
        <taxon>Alicyclobacillaceae</taxon>
        <taxon>Collibacillus</taxon>
    </lineage>
</organism>
<dbReference type="SUPFAM" id="SSF52402">
    <property type="entry name" value="Adenine nucleotide alpha hydrolases-like"/>
    <property type="match status" value="1"/>
</dbReference>
<dbReference type="InterPro" id="IPR029055">
    <property type="entry name" value="Ntn_hydrolases_N"/>
</dbReference>
<evidence type="ECO:0000256" key="11">
    <source>
        <dbReference type="PIRSR" id="PIRSR001589-3"/>
    </source>
</evidence>
<dbReference type="NCBIfam" id="TIGR01536">
    <property type="entry name" value="asn_synth_AEB"/>
    <property type="match status" value="1"/>
</dbReference>
<sequence length="642" mass="73601">MCGIAGIVMKNGHPVEQMTLERMTDMIIHRGPDDSGLHFDANVGLGFRRLSIIDLDGGHQPLSNEDGSVWIVFNGEIYNYKEIRKWLIERGHKFATESDTEVIVHLYEEKGVDCVKDLRGMFAFAIHDKRKNLVYVARDHFGIKPLYYTETADAIAFGSEIKSLLVVPGVEREVGLEAFWNYLTFQYAPDPLTMFKNIYKVPAAHYAIIKDGKISLQRYWEVQFVPEEHSLEYYIEGTKEILRNSVKMHMNSDVPRGAFLSSGVDSSTIVALLKELEQVKTFTVGFEGAGGQSEIEYARETARLLGTEHRDTIVTAKEYLDAVPRLIYLQDEPVADPSAIALYFVAELASRYVTVVLSGEGADEVFGGYTIYREPLSLRMFDYIPPSIRRSLGMLAEHLPEGMKGRSFLIRGSKTVQERHVGNAFIFGEAMKEEFVKFNPEALGIRRPMDITKPYYDRVSHYDDVTKMQYIDFHTWLTGDILMKADKMTMANSLELRVPFLDKEVFAFASKIPMAYRMMNGTTKYVLREAVKDILPKAVAERPKLGFPVPTRHWLRNEHYQWAKELIQESPVDHLLNKSYILQLLDDHKMGVRDNARKVWTILVFMLWHRIYVEQALTFPAEVSPNVELRRKRNNEALAVRA</sequence>
<dbReference type="SUPFAM" id="SSF56235">
    <property type="entry name" value="N-terminal nucleophile aminohydrolases (Ntn hydrolases)"/>
    <property type="match status" value="1"/>
</dbReference>
<feature type="active site" description="For GATase activity" evidence="9">
    <location>
        <position position="2"/>
    </location>
</feature>
<evidence type="ECO:0000313" key="13">
    <source>
        <dbReference type="EMBL" id="GIM44581.1"/>
    </source>
</evidence>
<dbReference type="CDD" id="cd01991">
    <property type="entry name" value="Asn_synthase_B_C"/>
    <property type="match status" value="1"/>
</dbReference>
<dbReference type="InterPro" id="IPR006426">
    <property type="entry name" value="Asn_synth_AEB"/>
</dbReference>
<dbReference type="PROSITE" id="PS51278">
    <property type="entry name" value="GATASE_TYPE_2"/>
    <property type="match status" value="1"/>
</dbReference>
<reference evidence="13" key="1">
    <citation type="journal article" date="2023" name="Int. J. Syst. Evol. Microbiol.">
        <title>Collibacillus ludicampi gen. nov., sp. nov., a new soil bacterium of the family Alicyclobacillaceae.</title>
        <authorList>
            <person name="Jojima T."/>
            <person name="Ioku Y."/>
            <person name="Fukuta Y."/>
            <person name="Shirasaka N."/>
            <person name="Matsumura Y."/>
            <person name="Mori M."/>
        </authorList>
    </citation>
    <scope>NUCLEOTIDE SEQUENCE</scope>
    <source>
        <strain evidence="13">TP075</strain>
    </source>
</reference>
<proteinExistence type="inferred from homology"/>
<comment type="caution">
    <text evidence="13">The sequence shown here is derived from an EMBL/GenBank/DDBJ whole genome shotgun (WGS) entry which is preliminary data.</text>
</comment>
<dbReference type="RefSeq" id="WP_282197852.1">
    <property type="nucleotide sequence ID" value="NZ_BOQE01000001.1"/>
</dbReference>
<dbReference type="PANTHER" id="PTHR43284:SF1">
    <property type="entry name" value="ASPARAGINE SYNTHETASE"/>
    <property type="match status" value="1"/>
</dbReference>
<dbReference type="GO" id="GO:0005829">
    <property type="term" value="C:cytosol"/>
    <property type="evidence" value="ECO:0007669"/>
    <property type="project" value="TreeGrafter"/>
</dbReference>
<evidence type="ECO:0000256" key="3">
    <source>
        <dbReference type="ARBA" id="ARBA00012737"/>
    </source>
</evidence>
<dbReference type="InterPro" id="IPR014729">
    <property type="entry name" value="Rossmann-like_a/b/a_fold"/>
</dbReference>
<dbReference type="CDD" id="cd00712">
    <property type="entry name" value="AsnB"/>
    <property type="match status" value="1"/>
</dbReference>
<comment type="similarity">
    <text evidence="2">Belongs to the asparagine synthetase family.</text>
</comment>
<dbReference type="Proteomes" id="UP001057291">
    <property type="component" value="Unassembled WGS sequence"/>
</dbReference>
<dbReference type="Pfam" id="PF00733">
    <property type="entry name" value="Asn_synthase"/>
    <property type="match status" value="1"/>
</dbReference>
<keyword evidence="5 10" id="KW-0067">ATP-binding</keyword>
<evidence type="ECO:0000256" key="8">
    <source>
        <dbReference type="ARBA" id="ARBA00048741"/>
    </source>
</evidence>
<keyword evidence="7 9" id="KW-0315">Glutamine amidotransferase</keyword>